<keyword evidence="3" id="KW-1185">Reference proteome</keyword>
<proteinExistence type="predicted"/>
<dbReference type="EMBL" id="KK107503">
    <property type="protein sequence ID" value="EZA49651.1"/>
    <property type="molecule type" value="Genomic_DNA"/>
</dbReference>
<accession>A0A026W237</accession>
<reference evidence="2 3" key="1">
    <citation type="journal article" date="2014" name="Curr. Biol.">
        <title>The genome of the clonal raider ant Cerapachys biroi.</title>
        <authorList>
            <person name="Oxley P.R."/>
            <person name="Ji L."/>
            <person name="Fetter-Pruneda I."/>
            <person name="McKenzie S.K."/>
            <person name="Li C."/>
            <person name="Hu H."/>
            <person name="Zhang G."/>
            <person name="Kronauer D.J."/>
        </authorList>
    </citation>
    <scope>NUCLEOTIDE SEQUENCE [LARGE SCALE GENOMIC DNA]</scope>
</reference>
<name>A0A026W237_OOCBI</name>
<sequence length="82" mass="8873">MKPGWRDELGLSLAFSKRFASSLPPEDVLDSTSLTPLSAGLAGSDPLPASNRRRHETKGEDVSAVINGRQSLRLAIRRDSVN</sequence>
<organism evidence="2 3">
    <name type="scientific">Ooceraea biroi</name>
    <name type="common">Clonal raider ant</name>
    <name type="synonym">Cerapachys biroi</name>
    <dbReference type="NCBI Taxonomy" id="2015173"/>
    <lineage>
        <taxon>Eukaryota</taxon>
        <taxon>Metazoa</taxon>
        <taxon>Ecdysozoa</taxon>
        <taxon>Arthropoda</taxon>
        <taxon>Hexapoda</taxon>
        <taxon>Insecta</taxon>
        <taxon>Pterygota</taxon>
        <taxon>Neoptera</taxon>
        <taxon>Endopterygota</taxon>
        <taxon>Hymenoptera</taxon>
        <taxon>Apocrita</taxon>
        <taxon>Aculeata</taxon>
        <taxon>Formicoidea</taxon>
        <taxon>Formicidae</taxon>
        <taxon>Dorylinae</taxon>
        <taxon>Ooceraea</taxon>
    </lineage>
</organism>
<dbReference type="Proteomes" id="UP000053097">
    <property type="component" value="Unassembled WGS sequence"/>
</dbReference>
<gene>
    <name evidence="2" type="ORF">X777_12196</name>
</gene>
<dbReference type="AlphaFoldDB" id="A0A026W237"/>
<feature type="region of interest" description="Disordered" evidence="1">
    <location>
        <begin position="34"/>
        <end position="62"/>
    </location>
</feature>
<evidence type="ECO:0000256" key="1">
    <source>
        <dbReference type="SAM" id="MobiDB-lite"/>
    </source>
</evidence>
<protein>
    <submittedName>
        <fullName evidence="2">Uncharacterized protein</fullName>
    </submittedName>
</protein>
<evidence type="ECO:0000313" key="3">
    <source>
        <dbReference type="Proteomes" id="UP000053097"/>
    </source>
</evidence>
<evidence type="ECO:0000313" key="2">
    <source>
        <dbReference type="EMBL" id="EZA49651.1"/>
    </source>
</evidence>